<dbReference type="EMBL" id="KF729660">
    <property type="protein sequence ID" value="AHF49935.1"/>
    <property type="molecule type" value="Genomic_RNA"/>
</dbReference>
<comment type="function">
    <text evidence="12">Rotavirus attachment and entry into the host cell probably involves multiple sequential contacts between the outer capsid proteins VP4 and VP7, and the cell receptors.</text>
</comment>
<keyword evidence="3 12" id="KW-1146">T=13 icosahedral capsid protein</keyword>
<evidence type="ECO:0000313" key="14">
    <source>
        <dbReference type="EMBL" id="AHF49935.1"/>
    </source>
</evidence>
<sequence>MYGIEYTTILIFLTSITLLNYMLKSITRIMDYIIYRFLLIVVILATIINAQNYGVNLPITGSMDTAYADSTQSEPF</sequence>
<evidence type="ECO:0000256" key="9">
    <source>
        <dbReference type="ARBA" id="ARBA00023157"/>
    </source>
</evidence>
<proteinExistence type="inferred from homology"/>
<protein>
    <recommendedName>
        <fullName evidence="12">Outer capsid glycoprotein VP7</fullName>
    </recommendedName>
</protein>
<dbReference type="GO" id="GO:0044166">
    <property type="term" value="C:host cell endoplasmic reticulum lumen"/>
    <property type="evidence" value="ECO:0007669"/>
    <property type="project" value="UniProtKB-SubCell"/>
</dbReference>
<dbReference type="GO" id="GO:0046872">
    <property type="term" value="F:metal ion binding"/>
    <property type="evidence" value="ECO:0007669"/>
    <property type="project" value="UniProtKB-KW"/>
</dbReference>
<comment type="subcellular location">
    <subcellularLocation>
        <location evidence="12">Host endoplasmic reticulum lumen</location>
    </subcellularLocation>
    <subcellularLocation>
        <location evidence="12">Virion</location>
    </subcellularLocation>
</comment>
<evidence type="ECO:0000256" key="12">
    <source>
        <dbReference type="RuleBase" id="RU363022"/>
    </source>
</evidence>
<evidence type="ECO:0000256" key="1">
    <source>
        <dbReference type="ARBA" id="ARBA00022561"/>
    </source>
</evidence>
<dbReference type="InterPro" id="IPR001963">
    <property type="entry name" value="VP7"/>
</dbReference>
<evidence type="ECO:0000256" key="2">
    <source>
        <dbReference type="ARBA" id="ARBA00022581"/>
    </source>
</evidence>
<evidence type="ECO:0000256" key="5">
    <source>
        <dbReference type="ARBA" id="ARBA00022729"/>
    </source>
</evidence>
<comment type="similarity">
    <text evidence="12">Belongs to the rotavirus VP7 family.</text>
</comment>
<feature type="transmembrane region" description="Helical" evidence="13">
    <location>
        <begin position="35"/>
        <end position="54"/>
    </location>
</feature>
<feature type="transmembrane region" description="Helical" evidence="13">
    <location>
        <begin position="6"/>
        <end position="23"/>
    </location>
</feature>
<comment type="subunit">
    <text evidence="12">Homotrimer. 2 Ca(2+) ions bound at each subunit interface in the trimer hold the trimer together.</text>
</comment>
<keyword evidence="13" id="KW-0472">Membrane</keyword>
<evidence type="ECO:0000256" key="8">
    <source>
        <dbReference type="ARBA" id="ARBA00022844"/>
    </source>
</evidence>
<evidence type="ECO:0000256" key="7">
    <source>
        <dbReference type="ARBA" id="ARBA00022837"/>
    </source>
</evidence>
<keyword evidence="8 12" id="KW-0946">Virion</keyword>
<keyword evidence="2" id="KW-0945">Host-virus interaction</keyword>
<name>W0G5X4_9REOV</name>
<evidence type="ECO:0000256" key="3">
    <source>
        <dbReference type="ARBA" id="ARBA00022708"/>
    </source>
</evidence>
<keyword evidence="5" id="KW-0732">Signal</keyword>
<evidence type="ECO:0000256" key="11">
    <source>
        <dbReference type="ARBA" id="ARBA00023184"/>
    </source>
</evidence>
<dbReference type="Pfam" id="PF00434">
    <property type="entry name" value="VP7"/>
    <property type="match status" value="1"/>
</dbReference>
<dbReference type="GO" id="GO:0039621">
    <property type="term" value="C:T=13 icosahedral viral capsid"/>
    <property type="evidence" value="ECO:0007669"/>
    <property type="project" value="UniProtKB-KW"/>
</dbReference>
<evidence type="ECO:0000256" key="6">
    <source>
        <dbReference type="ARBA" id="ARBA00022770"/>
    </source>
</evidence>
<dbReference type="GO" id="GO:0039624">
    <property type="term" value="C:viral outer capsid"/>
    <property type="evidence" value="ECO:0007669"/>
    <property type="project" value="UniProtKB-KW"/>
</dbReference>
<evidence type="ECO:0000256" key="10">
    <source>
        <dbReference type="ARBA" id="ARBA00023180"/>
    </source>
</evidence>
<keyword evidence="4" id="KW-0479">Metal-binding</keyword>
<keyword evidence="1 12" id="KW-0167">Capsid protein</keyword>
<keyword evidence="9" id="KW-1015">Disulfide bond</keyword>
<keyword evidence="7 12" id="KW-0106">Calcium</keyword>
<reference evidence="14" key="1">
    <citation type="journal article" date="2013" name="PLoS ONE">
        <title>Experimental Pathways towards Developing a Rotavirus Reverse Genetics System: Synthetic Full Length Rotavirus ssRNAs Are Neither Infectious nor Translated in Permissive Cells.</title>
        <authorList>
            <person name="Richards J.E."/>
            <person name="Desselberger U."/>
            <person name="Lever A.M."/>
        </authorList>
    </citation>
    <scope>NUCLEOTIDE SEQUENCE [LARGE SCALE GENOMIC DNA]</scope>
    <source>
        <strain evidence="14">RF</strain>
    </source>
</reference>
<evidence type="ECO:0000256" key="13">
    <source>
        <dbReference type="SAM" id="Phobius"/>
    </source>
</evidence>
<keyword evidence="13" id="KW-0812">Transmembrane</keyword>
<keyword evidence="6 12" id="KW-1152">Outer capsid protein</keyword>
<evidence type="ECO:0000256" key="4">
    <source>
        <dbReference type="ARBA" id="ARBA00022723"/>
    </source>
</evidence>
<keyword evidence="13" id="KW-1133">Transmembrane helix</keyword>
<accession>W0G5X4</accession>
<organism evidence="14">
    <name type="scientific">Rotavirus A</name>
    <dbReference type="NCBI Taxonomy" id="28875"/>
    <lineage>
        <taxon>Viruses</taxon>
        <taxon>Riboviria</taxon>
        <taxon>Orthornavirae</taxon>
        <taxon>Duplornaviricota</taxon>
        <taxon>Resentoviricetes</taxon>
        <taxon>Reovirales</taxon>
        <taxon>Sedoreoviridae</taxon>
        <taxon>Rotavirus</taxon>
        <taxon>Rotavirus alphagastroenteritidis</taxon>
    </lineage>
</organism>
<keyword evidence="11 12" id="KW-1038">Host endoplasmic reticulum</keyword>
<keyword evidence="10" id="KW-0325">Glycoprotein</keyword>